<evidence type="ECO:0000259" key="2">
    <source>
        <dbReference type="Pfam" id="PF01757"/>
    </source>
</evidence>
<keyword evidence="1" id="KW-0472">Membrane</keyword>
<gene>
    <name evidence="3" type="ORF">RS130_20705</name>
</gene>
<dbReference type="PANTHER" id="PTHR23028:SF53">
    <property type="entry name" value="ACYL_TRANSF_3 DOMAIN-CONTAINING PROTEIN"/>
    <property type="match status" value="1"/>
</dbReference>
<sequence>MKYRQDIDGLRAIAVMAVVLFHFGVSTLSGGYAGVDVFFVISGFLISSILMKDVETKQFTFLQFYEKRVRRLFPALFATIIVSTLVAYFLFMPEEFREFGQSVVGATTYLSNVFFG</sequence>
<dbReference type="Proteomes" id="UP001247805">
    <property type="component" value="Unassembled WGS sequence"/>
</dbReference>
<comment type="caution">
    <text evidence="3">The sequence shown here is derived from an EMBL/GenBank/DDBJ whole genome shotgun (WGS) entry which is preliminary data.</text>
</comment>
<keyword evidence="3" id="KW-0808">Transferase</keyword>
<proteinExistence type="predicted"/>
<feature type="transmembrane region" description="Helical" evidence="1">
    <location>
        <begin position="31"/>
        <end position="51"/>
    </location>
</feature>
<feature type="transmembrane region" description="Helical" evidence="1">
    <location>
        <begin position="7"/>
        <end position="25"/>
    </location>
</feature>
<evidence type="ECO:0000313" key="4">
    <source>
        <dbReference type="Proteomes" id="UP001247805"/>
    </source>
</evidence>
<dbReference type="Pfam" id="PF01757">
    <property type="entry name" value="Acyl_transf_3"/>
    <property type="match status" value="1"/>
</dbReference>
<name>A0ABU3T1A3_9ALTE</name>
<dbReference type="PANTHER" id="PTHR23028">
    <property type="entry name" value="ACETYLTRANSFERASE"/>
    <property type="match status" value="1"/>
</dbReference>
<dbReference type="EC" id="2.3.-.-" evidence="3"/>
<feature type="domain" description="Acyltransferase 3" evidence="2">
    <location>
        <begin position="5"/>
        <end position="91"/>
    </location>
</feature>
<dbReference type="InterPro" id="IPR002656">
    <property type="entry name" value="Acyl_transf_3_dom"/>
</dbReference>
<accession>A0ABU3T1A3</accession>
<keyword evidence="1" id="KW-0812">Transmembrane</keyword>
<dbReference type="InterPro" id="IPR050879">
    <property type="entry name" value="Acyltransferase_3"/>
</dbReference>
<keyword evidence="4" id="KW-1185">Reference proteome</keyword>
<organism evidence="3 4">
    <name type="scientific">Paraglaciecola aquimarina</name>
    <dbReference type="NCBI Taxonomy" id="1235557"/>
    <lineage>
        <taxon>Bacteria</taxon>
        <taxon>Pseudomonadati</taxon>
        <taxon>Pseudomonadota</taxon>
        <taxon>Gammaproteobacteria</taxon>
        <taxon>Alteromonadales</taxon>
        <taxon>Alteromonadaceae</taxon>
        <taxon>Paraglaciecola</taxon>
    </lineage>
</organism>
<keyword evidence="1" id="KW-1133">Transmembrane helix</keyword>
<reference evidence="3 4" key="1">
    <citation type="submission" date="2023-10" db="EMBL/GenBank/DDBJ databases">
        <title>Glaciecola aquimarina strain GGW-M5 nov., isolated from a coastal seawater.</title>
        <authorList>
            <person name="Bayburt H."/>
            <person name="Kim J.M."/>
            <person name="Choi B.J."/>
            <person name="Jeon C.O."/>
        </authorList>
    </citation>
    <scope>NUCLEOTIDE SEQUENCE [LARGE SCALE GENOMIC DNA]</scope>
    <source>
        <strain evidence="3 4">KCTC 32108</strain>
    </source>
</reference>
<dbReference type="GO" id="GO:0016746">
    <property type="term" value="F:acyltransferase activity"/>
    <property type="evidence" value="ECO:0007669"/>
    <property type="project" value="UniProtKB-KW"/>
</dbReference>
<protein>
    <submittedName>
        <fullName evidence="3">Acyltransferase</fullName>
        <ecNumber evidence="3">2.3.-.-</ecNumber>
    </submittedName>
</protein>
<evidence type="ECO:0000313" key="3">
    <source>
        <dbReference type="EMBL" id="MDU0355988.1"/>
    </source>
</evidence>
<evidence type="ECO:0000256" key="1">
    <source>
        <dbReference type="SAM" id="Phobius"/>
    </source>
</evidence>
<dbReference type="EMBL" id="JAWDIO010000002">
    <property type="protein sequence ID" value="MDU0355988.1"/>
    <property type="molecule type" value="Genomic_DNA"/>
</dbReference>
<keyword evidence="3" id="KW-0012">Acyltransferase</keyword>
<feature type="transmembrane region" description="Helical" evidence="1">
    <location>
        <begin position="72"/>
        <end position="91"/>
    </location>
</feature>
<dbReference type="RefSeq" id="WP_316027498.1">
    <property type="nucleotide sequence ID" value="NZ_JAWDIO010000002.1"/>
</dbReference>